<keyword evidence="2" id="KW-1185">Reference proteome</keyword>
<organism evidence="1 2">
    <name type="scientific">Ranatra chinensis</name>
    <dbReference type="NCBI Taxonomy" id="642074"/>
    <lineage>
        <taxon>Eukaryota</taxon>
        <taxon>Metazoa</taxon>
        <taxon>Ecdysozoa</taxon>
        <taxon>Arthropoda</taxon>
        <taxon>Hexapoda</taxon>
        <taxon>Insecta</taxon>
        <taxon>Pterygota</taxon>
        <taxon>Neoptera</taxon>
        <taxon>Paraneoptera</taxon>
        <taxon>Hemiptera</taxon>
        <taxon>Heteroptera</taxon>
        <taxon>Panheteroptera</taxon>
        <taxon>Nepomorpha</taxon>
        <taxon>Nepidae</taxon>
        <taxon>Ranatrinae</taxon>
        <taxon>Ranatra</taxon>
    </lineage>
</organism>
<evidence type="ECO:0000313" key="2">
    <source>
        <dbReference type="Proteomes" id="UP001558652"/>
    </source>
</evidence>
<dbReference type="AlphaFoldDB" id="A0ABD0YZB4"/>
<dbReference type="EMBL" id="JBFDAA010000005">
    <property type="protein sequence ID" value="KAL1132777.1"/>
    <property type="molecule type" value="Genomic_DNA"/>
</dbReference>
<dbReference type="Proteomes" id="UP001558652">
    <property type="component" value="Unassembled WGS sequence"/>
</dbReference>
<sequence length="169" mass="18921">MSQRANLFPPPTANARFVRSSSFSLCVANPRYILSWLKVTDLSVVLVKLSSGDPYKRVQHKVKCTDEYMLVELRRTDDISAIYLEGLKHYPEKGVVCRVSCVRKSVLNIDATKVLSKVNNKGSPKSVFASRGYFLNGIHSKHPSETFMNYSGLRPSLAQPICLVKNIVS</sequence>
<evidence type="ECO:0000313" key="1">
    <source>
        <dbReference type="EMBL" id="KAL1132777.1"/>
    </source>
</evidence>
<reference evidence="1 2" key="1">
    <citation type="submission" date="2024-07" db="EMBL/GenBank/DDBJ databases">
        <title>Chromosome-level genome assembly of the water stick insect Ranatra chinensis (Heteroptera: Nepidae).</title>
        <authorList>
            <person name="Liu X."/>
        </authorList>
    </citation>
    <scope>NUCLEOTIDE SEQUENCE [LARGE SCALE GENOMIC DNA]</scope>
    <source>
        <strain evidence="1">Cailab_2021Rc</strain>
        <tissue evidence="1">Muscle</tissue>
    </source>
</reference>
<gene>
    <name evidence="1" type="ORF">AAG570_010729</name>
</gene>
<comment type="caution">
    <text evidence="1">The sequence shown here is derived from an EMBL/GenBank/DDBJ whole genome shotgun (WGS) entry which is preliminary data.</text>
</comment>
<accession>A0ABD0YZB4</accession>
<proteinExistence type="predicted"/>
<protein>
    <submittedName>
        <fullName evidence="1">Uncharacterized protein</fullName>
    </submittedName>
</protein>
<name>A0ABD0YZB4_9HEMI</name>